<comment type="caution">
    <text evidence="1">The sequence shown here is derived from an EMBL/GenBank/DDBJ whole genome shotgun (WGS) entry which is preliminary data.</text>
</comment>
<accession>A0A4S8RFY9</accession>
<organism evidence="1 2">
    <name type="scientific">Flagellimonas alvinocaridis</name>
    <dbReference type="NCBI Taxonomy" id="2530200"/>
    <lineage>
        <taxon>Bacteria</taxon>
        <taxon>Pseudomonadati</taxon>
        <taxon>Bacteroidota</taxon>
        <taxon>Flavobacteriia</taxon>
        <taxon>Flavobacteriales</taxon>
        <taxon>Flavobacteriaceae</taxon>
        <taxon>Flagellimonas</taxon>
    </lineage>
</organism>
<dbReference type="AlphaFoldDB" id="A0A4S8RFY9"/>
<proteinExistence type="predicted"/>
<gene>
    <name evidence="1" type="ORF">EZV76_15760</name>
</gene>
<evidence type="ECO:0000313" key="1">
    <source>
        <dbReference type="EMBL" id="THV57218.1"/>
    </source>
</evidence>
<dbReference type="EMBL" id="SNTZ01000015">
    <property type="protein sequence ID" value="THV57218.1"/>
    <property type="molecule type" value="Genomic_DNA"/>
</dbReference>
<sequence length="93" mass="10628">MRNKEKQTNCPCCTQGGTEDEVKITPKISKMLSPAQVQLLDYTHYLDAPDLVNALKLVHDVTIYHSHELLDEAEKDALFSVKGLWECIERIKE</sequence>
<protein>
    <submittedName>
        <fullName evidence="1">Uncharacterized protein</fullName>
    </submittedName>
</protein>
<keyword evidence="2" id="KW-1185">Reference proteome</keyword>
<dbReference type="Proteomes" id="UP000310406">
    <property type="component" value="Unassembled WGS sequence"/>
</dbReference>
<dbReference type="OrthoDB" id="960942at2"/>
<reference evidence="1 2" key="1">
    <citation type="submission" date="2019-03" db="EMBL/GenBank/DDBJ databases">
        <title>Muricauda SCR12 sp.nov, a marine bacterium isolated from Pacific Ocean:the Okinawa trough.</title>
        <authorList>
            <person name="Liu L."/>
        </authorList>
    </citation>
    <scope>NUCLEOTIDE SEQUENCE [LARGE SCALE GENOMIC DNA]</scope>
    <source>
        <strain evidence="1 2">SCR12</strain>
    </source>
</reference>
<dbReference type="RefSeq" id="WP_136567518.1">
    <property type="nucleotide sequence ID" value="NZ_SNTZ01000015.1"/>
</dbReference>
<name>A0A4S8RFY9_9FLAO</name>
<evidence type="ECO:0000313" key="2">
    <source>
        <dbReference type="Proteomes" id="UP000310406"/>
    </source>
</evidence>